<evidence type="ECO:0000256" key="11">
    <source>
        <dbReference type="ARBA" id="ARBA00023288"/>
    </source>
</evidence>
<dbReference type="GO" id="GO:0098552">
    <property type="term" value="C:side of membrane"/>
    <property type="evidence" value="ECO:0007669"/>
    <property type="project" value="UniProtKB-KW"/>
</dbReference>
<organism evidence="15 16">
    <name type="scientific">Parasponia andersonii</name>
    <name type="common">Sponia andersonii</name>
    <dbReference type="NCBI Taxonomy" id="3476"/>
    <lineage>
        <taxon>Eukaryota</taxon>
        <taxon>Viridiplantae</taxon>
        <taxon>Streptophyta</taxon>
        <taxon>Embryophyta</taxon>
        <taxon>Tracheophyta</taxon>
        <taxon>Spermatophyta</taxon>
        <taxon>Magnoliopsida</taxon>
        <taxon>eudicotyledons</taxon>
        <taxon>Gunneridae</taxon>
        <taxon>Pentapetalae</taxon>
        <taxon>rosids</taxon>
        <taxon>fabids</taxon>
        <taxon>Rosales</taxon>
        <taxon>Cannabaceae</taxon>
        <taxon>Parasponia</taxon>
    </lineage>
</organism>
<dbReference type="AlphaFoldDB" id="A0A2P5CS72"/>
<dbReference type="InterPro" id="IPR043325">
    <property type="entry name" value="LTSS"/>
</dbReference>
<evidence type="ECO:0000256" key="12">
    <source>
        <dbReference type="SAM" id="MobiDB-lite"/>
    </source>
</evidence>
<dbReference type="Pfam" id="PF14368">
    <property type="entry name" value="LTP_2"/>
    <property type="match status" value="1"/>
</dbReference>
<protein>
    <submittedName>
        <fullName evidence="15">Lipid transfer protein/Par allergen</fullName>
    </submittedName>
</protein>
<dbReference type="EMBL" id="JXTB01000100">
    <property type="protein sequence ID" value="PON63883.1"/>
    <property type="molecule type" value="Genomic_DNA"/>
</dbReference>
<keyword evidence="8" id="KW-0446">Lipid-binding</keyword>
<dbReference type="CDD" id="cd00010">
    <property type="entry name" value="AAI_LTSS"/>
    <property type="match status" value="1"/>
</dbReference>
<comment type="caution">
    <text evidence="15">The sequence shown here is derived from an EMBL/GenBank/DDBJ whole genome shotgun (WGS) entry which is preliminary data.</text>
</comment>
<evidence type="ECO:0000256" key="7">
    <source>
        <dbReference type="ARBA" id="ARBA00022729"/>
    </source>
</evidence>
<sequence length="180" mass="17588">MAWKMGMGLMVVVVVYLVMAALGAGQAQGAASGHHAPAPAVDCSSLILNMADCLSFVSNGSTVTKPEGTCCAGLKTVLKADPDCLCEAFKSSAQLGVVLNITKATSLPQACKVPAPSAANCGSLSPAKSSPTSTVAAPESGVGAINGQAPSPSPGSSGSSVLSISVGSLLGVVVASLSWI</sequence>
<dbReference type="GO" id="GO:0006869">
    <property type="term" value="P:lipid transport"/>
    <property type="evidence" value="ECO:0007669"/>
    <property type="project" value="InterPro"/>
</dbReference>
<feature type="signal peptide" evidence="13">
    <location>
        <begin position="1"/>
        <end position="20"/>
    </location>
</feature>
<keyword evidence="5" id="KW-1003">Cell membrane</keyword>
<dbReference type="FunFam" id="1.10.110.10:FF:000001">
    <property type="entry name" value="Bifunctional inhibitor/lipid-transfer protein/seed storage 2S albumin superfamily protein"/>
    <property type="match status" value="1"/>
</dbReference>
<comment type="subcellular location">
    <subcellularLocation>
        <location evidence="2">Cell membrane</location>
        <topology evidence="2">Lipid-anchor</topology>
        <topology evidence="2">GPI-anchor</topology>
    </subcellularLocation>
</comment>
<dbReference type="GO" id="GO:0008289">
    <property type="term" value="F:lipid binding"/>
    <property type="evidence" value="ECO:0007669"/>
    <property type="project" value="UniProtKB-KW"/>
</dbReference>
<evidence type="ECO:0000256" key="3">
    <source>
        <dbReference type="ARBA" id="ARBA00009748"/>
    </source>
</evidence>
<proteinExistence type="inferred from homology"/>
<feature type="domain" description="Bifunctional inhibitor/plant lipid transfer protein/seed storage helical" evidence="14">
    <location>
        <begin position="43"/>
        <end position="121"/>
    </location>
</feature>
<reference evidence="16" key="1">
    <citation type="submission" date="2016-06" db="EMBL/GenBank/DDBJ databases">
        <title>Parallel loss of symbiosis genes in relatives of nitrogen-fixing non-legume Parasponia.</title>
        <authorList>
            <person name="Van Velzen R."/>
            <person name="Holmer R."/>
            <person name="Bu F."/>
            <person name="Rutten L."/>
            <person name="Van Zeijl A."/>
            <person name="Liu W."/>
            <person name="Santuari L."/>
            <person name="Cao Q."/>
            <person name="Sharma T."/>
            <person name="Shen D."/>
            <person name="Roswanjaya Y."/>
            <person name="Wardhani T."/>
            <person name="Kalhor M.S."/>
            <person name="Jansen J."/>
            <person name="Van den Hoogen J."/>
            <person name="Gungor B."/>
            <person name="Hartog M."/>
            <person name="Hontelez J."/>
            <person name="Verver J."/>
            <person name="Yang W.-C."/>
            <person name="Schijlen E."/>
            <person name="Repin R."/>
            <person name="Schilthuizen M."/>
            <person name="Schranz E."/>
            <person name="Heidstra R."/>
            <person name="Miyata K."/>
            <person name="Fedorova E."/>
            <person name="Kohlen W."/>
            <person name="Bisseling T."/>
            <person name="Smit S."/>
            <person name="Geurts R."/>
        </authorList>
    </citation>
    <scope>NUCLEOTIDE SEQUENCE [LARGE SCALE GENOMIC DNA]</scope>
    <source>
        <strain evidence="16">cv. WU1-14</strain>
    </source>
</reference>
<keyword evidence="6" id="KW-0336">GPI-anchor</keyword>
<evidence type="ECO:0000256" key="1">
    <source>
        <dbReference type="ARBA" id="ARBA00003211"/>
    </source>
</evidence>
<evidence type="ECO:0000313" key="15">
    <source>
        <dbReference type="EMBL" id="PON63883.1"/>
    </source>
</evidence>
<evidence type="ECO:0000256" key="4">
    <source>
        <dbReference type="ARBA" id="ARBA00022448"/>
    </source>
</evidence>
<evidence type="ECO:0000313" key="16">
    <source>
        <dbReference type="Proteomes" id="UP000237105"/>
    </source>
</evidence>
<name>A0A2P5CS72_PARAD</name>
<accession>A0A2P5CS72</accession>
<evidence type="ECO:0000256" key="8">
    <source>
        <dbReference type="ARBA" id="ARBA00023121"/>
    </source>
</evidence>
<keyword evidence="6" id="KW-0472">Membrane</keyword>
<dbReference type="PRINTS" id="PR00382">
    <property type="entry name" value="LIPIDTRNSFER"/>
</dbReference>
<feature type="region of interest" description="Disordered" evidence="12">
    <location>
        <begin position="123"/>
        <end position="156"/>
    </location>
</feature>
<evidence type="ECO:0000256" key="2">
    <source>
        <dbReference type="ARBA" id="ARBA00004609"/>
    </source>
</evidence>
<dbReference type="InterPro" id="IPR036312">
    <property type="entry name" value="Bifun_inhib/LTP/seed_sf"/>
</dbReference>
<dbReference type="SMART" id="SM00499">
    <property type="entry name" value="AAI"/>
    <property type="match status" value="1"/>
</dbReference>
<comment type="similarity">
    <text evidence="3">Belongs to the plant LTP family.</text>
</comment>
<keyword evidence="11" id="KW-0449">Lipoprotein</keyword>
<keyword evidence="10" id="KW-0325">Glycoprotein</keyword>
<comment type="function">
    <text evidence="1">Plant non-specific lipid-transfer proteins transfer phospholipids as well as galactolipids across membranes. May play a role in wax or cutin deposition in the cell walls of expanding epidermal cells and certain secretory tissues.</text>
</comment>
<dbReference type="InterPro" id="IPR000528">
    <property type="entry name" value="Plant_nsLTP"/>
</dbReference>
<evidence type="ECO:0000256" key="10">
    <source>
        <dbReference type="ARBA" id="ARBA00023180"/>
    </source>
</evidence>
<evidence type="ECO:0000256" key="9">
    <source>
        <dbReference type="ARBA" id="ARBA00023157"/>
    </source>
</evidence>
<dbReference type="OrthoDB" id="659547at2759"/>
<keyword evidence="9" id="KW-1015">Disulfide bond</keyword>
<dbReference type="STRING" id="3476.A0A2P5CS72"/>
<dbReference type="Gene3D" id="1.10.110.10">
    <property type="entry name" value="Plant lipid-transfer and hydrophobic proteins"/>
    <property type="match status" value="1"/>
</dbReference>
<dbReference type="Proteomes" id="UP000237105">
    <property type="component" value="Unassembled WGS sequence"/>
</dbReference>
<evidence type="ECO:0000256" key="6">
    <source>
        <dbReference type="ARBA" id="ARBA00022622"/>
    </source>
</evidence>
<evidence type="ECO:0000256" key="13">
    <source>
        <dbReference type="SAM" id="SignalP"/>
    </source>
</evidence>
<dbReference type="GO" id="GO:0005886">
    <property type="term" value="C:plasma membrane"/>
    <property type="evidence" value="ECO:0007669"/>
    <property type="project" value="UniProtKB-SubCell"/>
</dbReference>
<dbReference type="SUPFAM" id="SSF47699">
    <property type="entry name" value="Bifunctional inhibitor/lipid-transfer protein/seed storage 2S albumin"/>
    <property type="match status" value="1"/>
</dbReference>
<keyword evidence="7 13" id="KW-0732">Signal</keyword>
<dbReference type="InterPro" id="IPR016140">
    <property type="entry name" value="Bifunc_inhib/LTP/seed_store"/>
</dbReference>
<gene>
    <name evidence="15" type="ORF">PanWU01x14_128600</name>
</gene>
<keyword evidence="4" id="KW-0813">Transport</keyword>
<keyword evidence="16" id="KW-1185">Reference proteome</keyword>
<dbReference type="PANTHER" id="PTHR33044">
    <property type="entry name" value="BIFUNCTIONAL INHIBITOR/LIPID-TRANSFER PROTEIN/SEED STORAGE 2S ALBUMIN SUPERFAMILY PROTEIN-RELATED"/>
    <property type="match status" value="1"/>
</dbReference>
<feature type="compositionally biased region" description="Polar residues" evidence="12">
    <location>
        <begin position="123"/>
        <end position="135"/>
    </location>
</feature>
<feature type="chain" id="PRO_5015128831" evidence="13">
    <location>
        <begin position="21"/>
        <end position="180"/>
    </location>
</feature>
<evidence type="ECO:0000256" key="5">
    <source>
        <dbReference type="ARBA" id="ARBA00022475"/>
    </source>
</evidence>
<evidence type="ECO:0000259" key="14">
    <source>
        <dbReference type="SMART" id="SM00499"/>
    </source>
</evidence>